<accession>A0ABQ7I063</accession>
<feature type="domain" description="Nascent polypeptide-associated complex subunit alpha-like UBA" evidence="1">
    <location>
        <begin position="104"/>
        <end position="139"/>
    </location>
</feature>
<dbReference type="EMBL" id="SBIQ01000051">
    <property type="protein sequence ID" value="KAF7683794.1"/>
    <property type="molecule type" value="Genomic_DNA"/>
</dbReference>
<dbReference type="Gene3D" id="1.10.8.10">
    <property type="entry name" value="DNA helicase RuvA subunit, C-terminal domain"/>
    <property type="match status" value="1"/>
</dbReference>
<dbReference type="InterPro" id="IPR044034">
    <property type="entry name" value="NAC-like_UBA"/>
</dbReference>
<comment type="caution">
    <text evidence="2">The sequence shown here is derived from an EMBL/GenBank/DDBJ whole genome shotgun (WGS) entry which is preliminary data.</text>
</comment>
<name>A0ABQ7I063_9MICR</name>
<sequence>MNRELTAKENKIVNAINSRVKLTPLSDMVEYAIIKDSKRFVVRDPVVYKIDGTDQHLVLGKLELSFDMSKLREILKKQNINPDMLKDLQKEDEKKDNPPKEVLSDDVTVLMEECGLTKEEAEAKLKECGNDVIEAMLKLTKK</sequence>
<gene>
    <name evidence="2" type="primary">EGD2</name>
    <name evidence="2" type="ORF">TCON_0992</name>
</gene>
<organism evidence="2 3">
    <name type="scientific">Astathelohania contejeani</name>
    <dbReference type="NCBI Taxonomy" id="164912"/>
    <lineage>
        <taxon>Eukaryota</taxon>
        <taxon>Fungi</taxon>
        <taxon>Fungi incertae sedis</taxon>
        <taxon>Microsporidia</taxon>
        <taxon>Astathelohaniidae</taxon>
        <taxon>Astathelohania</taxon>
    </lineage>
</organism>
<protein>
    <submittedName>
        <fullName evidence="2">Nascent polypeptide-associated complex subunit alpha</fullName>
    </submittedName>
</protein>
<keyword evidence="3" id="KW-1185">Reference proteome</keyword>
<proteinExistence type="predicted"/>
<dbReference type="Pfam" id="PF19026">
    <property type="entry name" value="UBA_HYPK"/>
    <property type="match status" value="1"/>
</dbReference>
<evidence type="ECO:0000313" key="2">
    <source>
        <dbReference type="EMBL" id="KAF7683794.1"/>
    </source>
</evidence>
<reference evidence="2 3" key="1">
    <citation type="submission" date="2019-01" db="EMBL/GenBank/DDBJ databases">
        <title>Genomes sequencing and comparative genomics of infectious freshwater microsporidia, Cucumispora dikerogammari and Thelohania contejeani.</title>
        <authorList>
            <person name="Cormier A."/>
            <person name="Giraud I."/>
            <person name="Wattier R."/>
            <person name="Teixeira M."/>
            <person name="Grandjean F."/>
            <person name="Rigaud T."/>
            <person name="Cordaux R."/>
        </authorList>
    </citation>
    <scope>NUCLEOTIDE SEQUENCE [LARGE SCALE GENOMIC DNA]</scope>
    <source>
        <strain evidence="2">T1</strain>
        <tissue evidence="2">Spores</tissue>
    </source>
</reference>
<evidence type="ECO:0000313" key="3">
    <source>
        <dbReference type="Proteomes" id="UP001516464"/>
    </source>
</evidence>
<evidence type="ECO:0000259" key="1">
    <source>
        <dbReference type="Pfam" id="PF19026"/>
    </source>
</evidence>
<dbReference type="Proteomes" id="UP001516464">
    <property type="component" value="Unassembled WGS sequence"/>
</dbReference>